<dbReference type="InterPro" id="IPR006133">
    <property type="entry name" value="DNA-dir_DNA_pol_B_exonuc"/>
</dbReference>
<dbReference type="Gene3D" id="3.90.1600.10">
    <property type="entry name" value="Palm domain of DNA polymerase"/>
    <property type="match status" value="1"/>
</dbReference>
<evidence type="ECO:0000256" key="8">
    <source>
        <dbReference type="ARBA" id="ARBA00023125"/>
    </source>
</evidence>
<dbReference type="InterPro" id="IPR050240">
    <property type="entry name" value="DNA_pol_type-B"/>
</dbReference>
<keyword evidence="7" id="KW-1194">Viral DNA replication</keyword>
<evidence type="ECO:0000256" key="5">
    <source>
        <dbReference type="ARBA" id="ARBA00022695"/>
    </source>
</evidence>
<name>A0A097P8Z6_9ABAC</name>
<dbReference type="InterPro" id="IPR006172">
    <property type="entry name" value="DNA-dir_DNA_pol_B"/>
</dbReference>
<feature type="compositionally biased region" description="Acidic residues" evidence="10">
    <location>
        <begin position="1015"/>
        <end position="1031"/>
    </location>
</feature>
<dbReference type="InterPro" id="IPR006134">
    <property type="entry name" value="DNA-dir_DNA_pol_B_multi_dom"/>
</dbReference>
<evidence type="ECO:0000256" key="7">
    <source>
        <dbReference type="ARBA" id="ARBA00023109"/>
    </source>
</evidence>
<feature type="region of interest" description="Disordered" evidence="10">
    <location>
        <begin position="1009"/>
        <end position="1033"/>
    </location>
</feature>
<evidence type="ECO:0000313" key="13">
    <source>
        <dbReference type="EMBL" id="AIU41302.1"/>
    </source>
</evidence>
<feature type="domain" description="DNA-directed DNA polymerase family B multifunctional" evidence="11">
    <location>
        <begin position="577"/>
        <end position="965"/>
    </location>
</feature>
<dbReference type="SMART" id="SM00486">
    <property type="entry name" value="POLBc"/>
    <property type="match status" value="1"/>
</dbReference>
<comment type="catalytic activity">
    <reaction evidence="9">
        <text>DNA(n) + a 2'-deoxyribonucleoside 5'-triphosphate = DNA(n+1) + diphosphate</text>
        <dbReference type="Rhea" id="RHEA:22508"/>
        <dbReference type="Rhea" id="RHEA-COMP:17339"/>
        <dbReference type="Rhea" id="RHEA-COMP:17340"/>
        <dbReference type="ChEBI" id="CHEBI:33019"/>
        <dbReference type="ChEBI" id="CHEBI:61560"/>
        <dbReference type="ChEBI" id="CHEBI:173112"/>
        <dbReference type="EC" id="2.7.7.7"/>
    </reaction>
</comment>
<dbReference type="GO" id="GO:0039693">
    <property type="term" value="P:viral DNA genome replication"/>
    <property type="evidence" value="ECO:0007669"/>
    <property type="project" value="UniProtKB-KW"/>
</dbReference>
<evidence type="ECO:0000256" key="10">
    <source>
        <dbReference type="SAM" id="MobiDB-lite"/>
    </source>
</evidence>
<evidence type="ECO:0000256" key="2">
    <source>
        <dbReference type="ARBA" id="ARBA00005755"/>
    </source>
</evidence>
<dbReference type="OrthoDB" id="165at10239"/>
<dbReference type="Gene3D" id="1.10.287.690">
    <property type="entry name" value="Helix hairpin bin"/>
    <property type="match status" value="1"/>
</dbReference>
<keyword evidence="7" id="KW-0235">DNA replication</keyword>
<reference evidence="13 14" key="1">
    <citation type="journal article" date="2014" name="PLoS ONE">
        <title>Genomic Sequencing and Analysis of Sucra jujuba Nucleopolyhedrovirus.</title>
        <authorList>
            <person name="Liu X."/>
            <person name="Yin F."/>
            <person name="Zhu Z."/>
            <person name="Hou D."/>
            <person name="Wang J."/>
            <person name="Zhang L."/>
            <person name="Wang M."/>
            <person name="Wang H."/>
            <person name="Hu Z."/>
            <person name="Deng F."/>
        </authorList>
    </citation>
    <scope>NUCLEOTIDE SEQUENCE [LARGE SCALE GENOMIC DNA]</scope>
    <source>
        <strain evidence="13">473</strain>
    </source>
</reference>
<feature type="domain" description="DNA-directed DNA polymerase family B exonuclease" evidence="12">
    <location>
        <begin position="139"/>
        <end position="406"/>
    </location>
</feature>
<protein>
    <recommendedName>
        <fullName evidence="3">DNA-directed DNA polymerase</fullName>
        <ecNumber evidence="3">2.7.7.7</ecNumber>
    </recommendedName>
</protein>
<keyword evidence="6" id="KW-0239">DNA-directed DNA polymerase</keyword>
<dbReference type="GeneID" id="26382518"/>
<dbReference type="SUPFAM" id="SSF56672">
    <property type="entry name" value="DNA/RNA polymerases"/>
    <property type="match status" value="1"/>
</dbReference>
<dbReference type="InterPro" id="IPR043502">
    <property type="entry name" value="DNA/RNA_pol_sf"/>
</dbReference>
<sequence length="1068" mass="124336">MAAIEKKVNISRIDWDCLKLTLKQQNMQSSKPVTIEKNDVFRITKMAYKDGYLLIFLTGYLQENYQQLFQCYVEVKSNLYSYKFCYNNHAFNSCSNNCKSYKAFVMPGIRNVYMEKFNVIKYKRSREDDGKYAKKPLDYFLRDINRVHMQTNLKEGQYVKFCKRQVCTPNKRVNCENFNDADCLKNLFHVMDMAELKKEIVPVVVSYDIETHSNGYKFSNAQENNVISISVVMHKNGVYTKICLYYMCEQAVDDLTDKEPIKSAKADLTQDKIFVVRFNDELEMLKGFFDLLPLLNGDYVLDYNGDKFDLPYILDRIKVLHEVKLQKNRNGPPSVKRIKLSEYEKDCAIRRYDLDSVTIDKQVLHDKFNNKINNHLLMYYVHVDLYQFLSSDPEHKNLENFQLNTVSEHYLEKNKIDLTVAEMLNLYNNNCIKKIIEYNVQDSILPIELLLKLKIIEFLYTQCILLFLCTDDLLSNISHKISIVFFHMCINNTSPADPTASQTSKQIPDPFIFNKNDLNITSGKYNTPYSAGRSDADDAAKPRDNSVDLKLLKRKPIPLESIPSDAIKLSTVRPVCNYKGGKVLSPKAGLKKWVVTLDFNSLYLTIMMYEGACFSNLFIGADDNVYLLKDMNAINSKLLHSLLDMRSVYKKKRDEYESGTFLYDLHDTLQNAVKRIANSIYGYFGIYFKVLANYITKIGRNKLMEAIRKIEAMSQDETIKSKFNLSTVAFRVIYGDTDSSFIQVLFDEKEIAPDVRHDVIQSIINDHVLKNLNASWAGMGYKMALENVMSNLILLKKKKYCYLNSQNKIKYKGWLIKKDMPIFMRKTFRAVVDSFLKNHSVACGLRLLDEMLIQYYTDFSEKDVNLNDYCFSMSYNENSTSKKKVSTPSVRKPVVTIARHCRELMLQANIKNLPGNGDRIPFLLIDIKESITKKAYPVALFKANNKKISWLKHMNILCNFINELMEIFGRQPAFEYYFDKICTKYMENQKFDVKFPILKVLKNKMYKSPKKENDNETEEECENDDDDDSDDDIKQPVEEYVPQFRLCVKNNKRVTYTLTACSECKTLC</sequence>
<evidence type="ECO:0000256" key="3">
    <source>
        <dbReference type="ARBA" id="ARBA00012417"/>
    </source>
</evidence>
<dbReference type="EMBL" id="KJ676450">
    <property type="protein sequence ID" value="AIU41302.1"/>
    <property type="molecule type" value="Genomic_DNA"/>
</dbReference>
<dbReference type="InterPro" id="IPR036397">
    <property type="entry name" value="RNaseH_sf"/>
</dbReference>
<dbReference type="InterPro" id="IPR012337">
    <property type="entry name" value="RNaseH-like_sf"/>
</dbReference>
<dbReference type="GO" id="GO:0003677">
    <property type="term" value="F:DNA binding"/>
    <property type="evidence" value="ECO:0007669"/>
    <property type="project" value="UniProtKB-KW"/>
</dbReference>
<organism evidence="13 14">
    <name type="scientific">Sucra jujuba nucleopolyhedrovirus</name>
    <dbReference type="NCBI Taxonomy" id="1563660"/>
    <lineage>
        <taxon>Viruses</taxon>
        <taxon>Viruses incertae sedis</taxon>
        <taxon>Naldaviricetes</taxon>
        <taxon>Lefavirales</taxon>
        <taxon>Baculoviridae</taxon>
        <taxon>Alphabaculovirus</taxon>
        <taxon>Alphabaculovirus sujujubae</taxon>
    </lineage>
</organism>
<evidence type="ECO:0000259" key="11">
    <source>
        <dbReference type="Pfam" id="PF00136"/>
    </source>
</evidence>
<keyword evidence="4" id="KW-0808">Transferase</keyword>
<evidence type="ECO:0000256" key="6">
    <source>
        <dbReference type="ARBA" id="ARBA00022932"/>
    </source>
</evidence>
<comment type="similarity">
    <text evidence="2">Belongs to the DNA polymerase type-B family.</text>
</comment>
<dbReference type="PRINTS" id="PR00106">
    <property type="entry name" value="DNAPOLB"/>
</dbReference>
<dbReference type="SUPFAM" id="SSF53098">
    <property type="entry name" value="Ribonuclease H-like"/>
    <property type="match status" value="1"/>
</dbReference>
<dbReference type="InterPro" id="IPR042087">
    <property type="entry name" value="DNA_pol_B_thumb"/>
</dbReference>
<proteinExistence type="inferred from homology"/>
<dbReference type="GO" id="GO:0000166">
    <property type="term" value="F:nucleotide binding"/>
    <property type="evidence" value="ECO:0007669"/>
    <property type="project" value="InterPro"/>
</dbReference>
<dbReference type="Pfam" id="PF03104">
    <property type="entry name" value="DNA_pol_B_exo1"/>
    <property type="match status" value="1"/>
</dbReference>
<dbReference type="EC" id="2.7.7.7" evidence="3"/>
<evidence type="ECO:0000256" key="4">
    <source>
        <dbReference type="ARBA" id="ARBA00022679"/>
    </source>
</evidence>
<dbReference type="GO" id="GO:0003887">
    <property type="term" value="F:DNA-directed DNA polymerase activity"/>
    <property type="evidence" value="ECO:0007669"/>
    <property type="project" value="UniProtKB-KW"/>
</dbReference>
<accession>A0A097P8Z6</accession>
<comment type="function">
    <text evidence="1">Replicates the viral genome, host DNA polymerases cannot substitute for the viral enzyme in this process.</text>
</comment>
<dbReference type="PANTHER" id="PTHR10322:SF20">
    <property type="entry name" value="DNA POLYMERASE 1"/>
    <property type="match status" value="1"/>
</dbReference>
<dbReference type="Pfam" id="PF00136">
    <property type="entry name" value="DNA_pol_B"/>
    <property type="match status" value="1"/>
</dbReference>
<evidence type="ECO:0000259" key="12">
    <source>
        <dbReference type="Pfam" id="PF03104"/>
    </source>
</evidence>
<keyword evidence="5" id="KW-0548">Nucleotidyltransferase</keyword>
<dbReference type="Gene3D" id="3.30.420.10">
    <property type="entry name" value="Ribonuclease H-like superfamily/Ribonuclease H"/>
    <property type="match status" value="1"/>
</dbReference>
<evidence type="ECO:0000256" key="1">
    <source>
        <dbReference type="ARBA" id="ARBA00002701"/>
    </source>
</evidence>
<dbReference type="GO" id="GO:0006261">
    <property type="term" value="P:DNA-templated DNA replication"/>
    <property type="evidence" value="ECO:0007669"/>
    <property type="project" value="TreeGrafter"/>
</dbReference>
<dbReference type="Proteomes" id="UP000201917">
    <property type="component" value="Segment"/>
</dbReference>
<dbReference type="RefSeq" id="YP_009186754.1">
    <property type="nucleotide sequence ID" value="NC_028636.1"/>
</dbReference>
<keyword evidence="8" id="KW-0238">DNA-binding</keyword>
<dbReference type="InterPro" id="IPR023211">
    <property type="entry name" value="DNA_pol_palm_dom_sf"/>
</dbReference>
<dbReference type="PANTHER" id="PTHR10322">
    <property type="entry name" value="DNA POLYMERASE CATALYTIC SUBUNIT"/>
    <property type="match status" value="1"/>
</dbReference>
<dbReference type="KEGG" id="vg:26382518"/>
<evidence type="ECO:0000313" key="14">
    <source>
        <dbReference type="Proteomes" id="UP000201917"/>
    </source>
</evidence>
<evidence type="ECO:0000256" key="9">
    <source>
        <dbReference type="ARBA" id="ARBA00049244"/>
    </source>
</evidence>
<keyword evidence="14" id="KW-1185">Reference proteome</keyword>
<dbReference type="Gene3D" id="1.10.132.60">
    <property type="entry name" value="DNA polymerase family B, C-terminal domain"/>
    <property type="match status" value="1"/>
</dbReference>